<feature type="transmembrane region" description="Helical" evidence="6">
    <location>
        <begin position="120"/>
        <end position="139"/>
    </location>
</feature>
<feature type="transmembrane region" description="Helical" evidence="6">
    <location>
        <begin position="160"/>
        <end position="183"/>
    </location>
</feature>
<keyword evidence="8" id="KW-1185">Reference proteome</keyword>
<keyword evidence="3 6" id="KW-0812">Transmembrane</keyword>
<name>A0ABT8F7C6_9BACT</name>
<dbReference type="EMBL" id="JAUHJS010000006">
    <property type="protein sequence ID" value="MDN4166360.1"/>
    <property type="molecule type" value="Genomic_DNA"/>
</dbReference>
<feature type="transmembrane region" description="Helical" evidence="6">
    <location>
        <begin position="273"/>
        <end position="295"/>
    </location>
</feature>
<comment type="subcellular location">
    <subcellularLocation>
        <location evidence="1">Cell membrane</location>
        <topology evidence="1">Multi-pass membrane protein</topology>
    </subcellularLocation>
</comment>
<dbReference type="Pfam" id="PF03631">
    <property type="entry name" value="Virul_fac_BrkB"/>
    <property type="match status" value="1"/>
</dbReference>
<dbReference type="PIRSF" id="PIRSF035875">
    <property type="entry name" value="RNase_BN"/>
    <property type="match status" value="1"/>
</dbReference>
<evidence type="ECO:0000313" key="8">
    <source>
        <dbReference type="Proteomes" id="UP001168552"/>
    </source>
</evidence>
<feature type="transmembrane region" description="Helical" evidence="6">
    <location>
        <begin position="203"/>
        <end position="229"/>
    </location>
</feature>
<keyword evidence="5 6" id="KW-0472">Membrane</keyword>
<dbReference type="InterPro" id="IPR017039">
    <property type="entry name" value="Virul_fac_BrkB"/>
</dbReference>
<dbReference type="PANTHER" id="PTHR30213:SF0">
    <property type="entry name" value="UPF0761 MEMBRANE PROTEIN YIHY"/>
    <property type="match status" value="1"/>
</dbReference>
<evidence type="ECO:0000313" key="7">
    <source>
        <dbReference type="EMBL" id="MDN4166360.1"/>
    </source>
</evidence>
<proteinExistence type="predicted"/>
<comment type="caution">
    <text evidence="7">The sequence shown here is derived from an EMBL/GenBank/DDBJ whole genome shotgun (WGS) entry which is preliminary data.</text>
</comment>
<dbReference type="NCBIfam" id="TIGR00765">
    <property type="entry name" value="yihY_not_rbn"/>
    <property type="match status" value="1"/>
</dbReference>
<protein>
    <submittedName>
        <fullName evidence="7">YihY/virulence factor BrkB family protein</fullName>
    </submittedName>
</protein>
<evidence type="ECO:0000256" key="6">
    <source>
        <dbReference type="SAM" id="Phobius"/>
    </source>
</evidence>
<gene>
    <name evidence="7" type="ORF">QWY31_12685</name>
</gene>
<feature type="transmembrane region" description="Helical" evidence="6">
    <location>
        <begin position="57"/>
        <end position="79"/>
    </location>
</feature>
<keyword evidence="2" id="KW-1003">Cell membrane</keyword>
<reference evidence="7" key="1">
    <citation type="submission" date="2023-06" db="EMBL/GenBank/DDBJ databases">
        <title>Cytophagales bacterium Strain LB-30, isolated from soil.</title>
        <authorList>
            <person name="Liu B."/>
        </authorList>
    </citation>
    <scope>NUCLEOTIDE SEQUENCE</scope>
    <source>
        <strain evidence="7">LB-30</strain>
    </source>
</reference>
<keyword evidence="4 6" id="KW-1133">Transmembrane helix</keyword>
<dbReference type="PANTHER" id="PTHR30213">
    <property type="entry name" value="INNER MEMBRANE PROTEIN YHJD"/>
    <property type="match status" value="1"/>
</dbReference>
<organism evidence="7 8">
    <name type="scientific">Shiella aurantiaca</name>
    <dbReference type="NCBI Taxonomy" id="3058365"/>
    <lineage>
        <taxon>Bacteria</taxon>
        <taxon>Pseudomonadati</taxon>
        <taxon>Bacteroidota</taxon>
        <taxon>Cytophagia</taxon>
        <taxon>Cytophagales</taxon>
        <taxon>Shiellaceae</taxon>
        <taxon>Shiella</taxon>
    </lineage>
</organism>
<evidence type="ECO:0000256" key="3">
    <source>
        <dbReference type="ARBA" id="ARBA00022692"/>
    </source>
</evidence>
<dbReference type="Proteomes" id="UP001168552">
    <property type="component" value="Unassembled WGS sequence"/>
</dbReference>
<sequence>MKLAITKYITEHKLTNRITRFLKQTRFKNTDATYYQIGKQFIDATKKNHIQERANNVAFNFVMAIFPTVIFLFTLIPYIPIENLDKHIMEFIQPPVLPESLYESISETIFDIISVQRGGLLSFGFFLALYLSTNGMISLMGAFNRSYRSHDKRGFIKSRLIATLLTVLMALIIFIAILLLIIGEVTLDFLTKHGLVFIEDYTIYLLFLLRFIVIFFVFQIGVSTIYYLAPSVKRRWHFFSAGSVLAALACVGVSFGFSYYINNFGAYNKLYGSIGALIAIMVWISMLSLILMLGFELNASIEKATGLNKALNRFLKNEKKV</sequence>
<accession>A0ABT8F7C6</accession>
<feature type="transmembrane region" description="Helical" evidence="6">
    <location>
        <begin position="236"/>
        <end position="261"/>
    </location>
</feature>
<evidence type="ECO:0000256" key="5">
    <source>
        <dbReference type="ARBA" id="ARBA00023136"/>
    </source>
</evidence>
<evidence type="ECO:0000256" key="2">
    <source>
        <dbReference type="ARBA" id="ARBA00022475"/>
    </source>
</evidence>
<evidence type="ECO:0000256" key="1">
    <source>
        <dbReference type="ARBA" id="ARBA00004651"/>
    </source>
</evidence>
<evidence type="ECO:0000256" key="4">
    <source>
        <dbReference type="ARBA" id="ARBA00022989"/>
    </source>
</evidence>
<dbReference type="RefSeq" id="WP_320004896.1">
    <property type="nucleotide sequence ID" value="NZ_JAUHJS010000006.1"/>
</dbReference>